<dbReference type="SUPFAM" id="SSF63380">
    <property type="entry name" value="Riboflavin synthase domain-like"/>
    <property type="match status" value="1"/>
</dbReference>
<feature type="binding site" evidence="16">
    <location>
        <position position="123"/>
    </location>
    <ligand>
        <name>FAD</name>
        <dbReference type="ChEBI" id="CHEBI:57692"/>
    </ligand>
</feature>
<dbReference type="CDD" id="cd06183">
    <property type="entry name" value="cyt_b5_reduct_like"/>
    <property type="match status" value="1"/>
</dbReference>
<evidence type="ECO:0000256" key="14">
    <source>
        <dbReference type="ARBA" id="ARBA00047682"/>
    </source>
</evidence>
<dbReference type="GO" id="GO:0017183">
    <property type="term" value="P:protein histidyl modification to diphthamide"/>
    <property type="evidence" value="ECO:0007669"/>
    <property type="project" value="EnsemblFungi"/>
</dbReference>
<dbReference type="GO" id="GO:0003954">
    <property type="term" value="F:NADH dehydrogenase activity"/>
    <property type="evidence" value="ECO:0007669"/>
    <property type="project" value="EnsemblFungi"/>
</dbReference>
<evidence type="ECO:0000256" key="10">
    <source>
        <dbReference type="ARBA" id="ARBA00023002"/>
    </source>
</evidence>
<evidence type="ECO:0000256" key="17">
    <source>
        <dbReference type="RuleBase" id="RU361226"/>
    </source>
</evidence>
<evidence type="ECO:0000256" key="15">
    <source>
        <dbReference type="ARBA" id="ARBA00049138"/>
    </source>
</evidence>
<keyword evidence="10 17" id="KW-0560">Oxidoreductase</keyword>
<evidence type="ECO:0000256" key="12">
    <source>
        <dbReference type="ARBA" id="ARBA00023128"/>
    </source>
</evidence>
<dbReference type="AlphaFoldDB" id="G0W3N4"/>
<keyword evidence="6 19" id="KW-0812">Transmembrane</keyword>
<evidence type="ECO:0000256" key="9">
    <source>
        <dbReference type="ARBA" id="ARBA00022989"/>
    </source>
</evidence>
<comment type="catalytic activity">
    <reaction evidence="14 17">
        <text>2 Fe(III)-[cytochrome b5] + NADH = 2 Fe(II)-[cytochrome b5] + NAD(+) + H(+)</text>
        <dbReference type="Rhea" id="RHEA:46680"/>
        <dbReference type="Rhea" id="RHEA-COMP:10438"/>
        <dbReference type="Rhea" id="RHEA-COMP:10439"/>
        <dbReference type="ChEBI" id="CHEBI:15378"/>
        <dbReference type="ChEBI" id="CHEBI:29033"/>
        <dbReference type="ChEBI" id="CHEBI:29034"/>
        <dbReference type="ChEBI" id="CHEBI:57540"/>
        <dbReference type="ChEBI" id="CHEBI:57945"/>
        <dbReference type="EC" id="1.6.2.2"/>
    </reaction>
</comment>
<dbReference type="PROSITE" id="PS51384">
    <property type="entry name" value="FAD_FR"/>
    <property type="match status" value="1"/>
</dbReference>
<dbReference type="GO" id="GO:0005783">
    <property type="term" value="C:endoplasmic reticulum"/>
    <property type="evidence" value="ECO:0007669"/>
    <property type="project" value="TreeGrafter"/>
</dbReference>
<feature type="transmembrane region" description="Helical" evidence="19">
    <location>
        <begin position="34"/>
        <end position="53"/>
    </location>
</feature>
<dbReference type="InterPro" id="IPR008333">
    <property type="entry name" value="Cbr1-like_FAD-bd_dom"/>
</dbReference>
<accession>G0W3N4</accession>
<name>G0W3N4_NAUDC</name>
<evidence type="ECO:0000256" key="13">
    <source>
        <dbReference type="ARBA" id="ARBA00023136"/>
    </source>
</evidence>
<dbReference type="FunFam" id="2.40.30.10:FF:000032">
    <property type="entry name" value="NADH-cytochrome b5 reductase"/>
    <property type="match status" value="1"/>
</dbReference>
<evidence type="ECO:0000259" key="20">
    <source>
        <dbReference type="PROSITE" id="PS51384"/>
    </source>
</evidence>
<evidence type="ECO:0000256" key="11">
    <source>
        <dbReference type="ARBA" id="ARBA00023027"/>
    </source>
</evidence>
<dbReference type="GO" id="GO:0005886">
    <property type="term" value="C:plasma membrane"/>
    <property type="evidence" value="ECO:0007669"/>
    <property type="project" value="TreeGrafter"/>
</dbReference>
<reference evidence="21 22" key="1">
    <citation type="journal article" date="2011" name="Proc. Natl. Acad. Sci. U.S.A.">
        <title>Evolutionary erosion of yeast sex chromosomes by mating-type switching accidents.</title>
        <authorList>
            <person name="Gordon J.L."/>
            <person name="Armisen D."/>
            <person name="Proux-Wera E."/>
            <person name="Oheigeartaigh S.S."/>
            <person name="Byrne K.P."/>
            <person name="Wolfe K.H."/>
        </authorList>
    </citation>
    <scope>NUCLEOTIDE SEQUENCE [LARGE SCALE GENOMIC DNA]</scope>
    <source>
        <strain evidence="22">ATCC 10597 / BCRC 20456 / CBS 421 / NBRC 0211 / NRRL Y-12639</strain>
    </source>
</reference>
<keyword evidence="11 17" id="KW-0520">NAD</keyword>
<dbReference type="STRING" id="1071378.G0W3N4"/>
<dbReference type="InterPro" id="IPR017938">
    <property type="entry name" value="Riboflavin_synthase-like_b-brl"/>
</dbReference>
<dbReference type="InterPro" id="IPR039261">
    <property type="entry name" value="FNR_nucleotide-bd"/>
</dbReference>
<dbReference type="PANTHER" id="PTHR19370">
    <property type="entry name" value="NADH-CYTOCHROME B5 REDUCTASE"/>
    <property type="match status" value="1"/>
</dbReference>
<dbReference type="eggNOG" id="KOG0534">
    <property type="taxonomic scope" value="Eukaryota"/>
</dbReference>
<dbReference type="RefSeq" id="XP_003667665.1">
    <property type="nucleotide sequence ID" value="XM_003667617.1"/>
</dbReference>
<dbReference type="SUPFAM" id="SSF52343">
    <property type="entry name" value="Ferredoxin reductase-like, C-terminal NADP-linked domain"/>
    <property type="match status" value="1"/>
</dbReference>
<feature type="region of interest" description="Disordered" evidence="18">
    <location>
        <begin position="1"/>
        <end position="27"/>
    </location>
</feature>
<dbReference type="OrthoDB" id="432685at2759"/>
<dbReference type="HOGENOM" id="CLU_003827_9_0_1"/>
<gene>
    <name evidence="21" type="primary">NDAI0A02640</name>
    <name evidence="21" type="ordered locus">NDAI_0A02640</name>
</gene>
<dbReference type="Gene3D" id="3.40.50.80">
    <property type="entry name" value="Nucleotide-binding domain of ferredoxin-NADP reductase (FNR) module"/>
    <property type="match status" value="1"/>
</dbReference>
<dbReference type="GeneID" id="11493723"/>
<evidence type="ECO:0000256" key="5">
    <source>
        <dbReference type="ARBA" id="ARBA00022630"/>
    </source>
</evidence>
<evidence type="ECO:0000256" key="8">
    <source>
        <dbReference type="ARBA" id="ARBA00022827"/>
    </source>
</evidence>
<evidence type="ECO:0000256" key="16">
    <source>
        <dbReference type="PIRSR" id="PIRSR601834-1"/>
    </source>
</evidence>
<evidence type="ECO:0000313" key="21">
    <source>
        <dbReference type="EMBL" id="CCD22422.1"/>
    </source>
</evidence>
<dbReference type="PRINTS" id="PR00371">
    <property type="entry name" value="FPNCR"/>
</dbReference>
<evidence type="ECO:0000256" key="2">
    <source>
        <dbReference type="ARBA" id="ARBA00004572"/>
    </source>
</evidence>
<dbReference type="GO" id="GO:0002926">
    <property type="term" value="P:tRNA wobble base 5-methoxycarbonylmethyl-2-thiouridinylation"/>
    <property type="evidence" value="ECO:0007669"/>
    <property type="project" value="EnsemblFungi"/>
</dbReference>
<proteinExistence type="inferred from homology"/>
<keyword evidence="13 19" id="KW-0472">Membrane</keyword>
<evidence type="ECO:0000256" key="19">
    <source>
        <dbReference type="SAM" id="Phobius"/>
    </source>
</evidence>
<feature type="binding site" evidence="16">
    <location>
        <position position="149"/>
    </location>
    <ligand>
        <name>FAD</name>
        <dbReference type="ChEBI" id="CHEBI:57692"/>
    </ligand>
</feature>
<evidence type="ECO:0000256" key="6">
    <source>
        <dbReference type="ARBA" id="ARBA00022692"/>
    </source>
</evidence>
<dbReference type="Gene3D" id="2.40.30.10">
    <property type="entry name" value="Translation factors"/>
    <property type="match status" value="1"/>
</dbReference>
<dbReference type="GO" id="GO:0005741">
    <property type="term" value="C:mitochondrial outer membrane"/>
    <property type="evidence" value="ECO:0007669"/>
    <property type="project" value="UniProtKB-SubCell"/>
</dbReference>
<dbReference type="EC" id="1.6.2.2" evidence="17"/>
<evidence type="ECO:0000256" key="4">
    <source>
        <dbReference type="ARBA" id="ARBA00006105"/>
    </source>
</evidence>
<evidence type="ECO:0000256" key="7">
    <source>
        <dbReference type="ARBA" id="ARBA00022787"/>
    </source>
</evidence>
<keyword evidence="5 16" id="KW-0285">Flavoprotein</keyword>
<keyword evidence="9 19" id="KW-1133">Transmembrane helix</keyword>
<dbReference type="PANTHER" id="PTHR19370:SF184">
    <property type="entry name" value="NADH-CYTOCHROME B5 REDUCTASE-LIKE"/>
    <property type="match status" value="1"/>
</dbReference>
<sequence length="315" mass="35326">MYIQTEVSSNMNTMPTGTPANVATEPSTPSKAKVYLTILGFTALFTLIFKQLINIFGTIRTKKIILEKGKFHKFPLISKTILTHNTATYTFGLPHKDDILGLPIGQHISIKENIDGKMIMRSYTPTSLDSDTHGQFELLVKTYPNGNISKFIGNLKIGETINACGPQGNYEYEVNCRKKLGMIAGGSGIAPMFQIMKAIYLNENDKTQVTLLYGNVHEEDILLKKELDAMVSGRPDQFKIVYLLDDPEREDWEGETGYVTLELMEKYIPKPTEESVQLLICGPPRMVGTVKRNAVTMGYPRAKPISKMEDQVFIF</sequence>
<dbReference type="InterPro" id="IPR001834">
    <property type="entry name" value="CBR-like"/>
</dbReference>
<evidence type="ECO:0000313" key="22">
    <source>
        <dbReference type="Proteomes" id="UP000000689"/>
    </source>
</evidence>
<dbReference type="PRINTS" id="PR00406">
    <property type="entry name" value="CYTB5RDTASE"/>
</dbReference>
<evidence type="ECO:0000256" key="3">
    <source>
        <dbReference type="ARBA" id="ARBA00005156"/>
    </source>
</evidence>
<feature type="binding site" evidence="16">
    <location>
        <position position="148"/>
    </location>
    <ligand>
        <name>FAD</name>
        <dbReference type="ChEBI" id="CHEBI:57692"/>
    </ligand>
</feature>
<dbReference type="KEGG" id="ndi:NDAI_0A02640"/>
<feature type="binding site" evidence="16">
    <location>
        <position position="139"/>
    </location>
    <ligand>
        <name>FAD</name>
        <dbReference type="ChEBI" id="CHEBI:57692"/>
    </ligand>
</feature>
<comment type="similarity">
    <text evidence="4 17">Belongs to the flavoprotein pyridine nucleotide cytochrome reductase family.</text>
</comment>
<feature type="binding site" evidence="16">
    <location>
        <position position="121"/>
    </location>
    <ligand>
        <name>FAD</name>
        <dbReference type="ChEBI" id="CHEBI:57692"/>
    </ligand>
</feature>
<dbReference type="Proteomes" id="UP000000689">
    <property type="component" value="Chromosome 1"/>
</dbReference>
<dbReference type="InterPro" id="IPR017927">
    <property type="entry name" value="FAD-bd_FR_type"/>
</dbReference>
<dbReference type="GO" id="GO:0090560">
    <property type="term" value="F:2-(3-amino-3-carboxypropyl)histidine synthase activity"/>
    <property type="evidence" value="ECO:0007669"/>
    <property type="project" value="EnsemblFungi"/>
</dbReference>
<protein>
    <recommendedName>
        <fullName evidence="17">NADH-cytochrome b5 reductase</fullName>
        <ecNumber evidence="17">1.6.2.2</ecNumber>
    </recommendedName>
</protein>
<dbReference type="Pfam" id="PF00970">
    <property type="entry name" value="FAD_binding_6"/>
    <property type="match status" value="1"/>
</dbReference>
<keyword evidence="8 16" id="KW-0274">FAD</keyword>
<evidence type="ECO:0000256" key="1">
    <source>
        <dbReference type="ARBA" id="ARBA00001974"/>
    </source>
</evidence>
<feature type="domain" description="FAD-binding FR-type" evidence="20">
    <location>
        <begin position="69"/>
        <end position="173"/>
    </location>
</feature>
<dbReference type="OMA" id="VQIFMCG"/>
<keyword evidence="22" id="KW-1185">Reference proteome</keyword>
<evidence type="ECO:0000256" key="18">
    <source>
        <dbReference type="SAM" id="MobiDB-lite"/>
    </source>
</evidence>
<comment type="pathway">
    <text evidence="3">Protein modification; peptidyl-diphthamide biosynthesis.</text>
</comment>
<keyword evidence="7" id="KW-1000">Mitochondrion outer membrane</keyword>
<feature type="binding site" evidence="16">
    <location>
        <position position="141"/>
    </location>
    <ligand>
        <name>FAD</name>
        <dbReference type="ChEBI" id="CHEBI:57692"/>
    </ligand>
</feature>
<comment type="cofactor">
    <cofactor evidence="1 16 17">
        <name>FAD</name>
        <dbReference type="ChEBI" id="CHEBI:57692"/>
    </cofactor>
</comment>
<dbReference type="InterPro" id="IPR001433">
    <property type="entry name" value="OxRdtase_FAD/NAD-bd"/>
</dbReference>
<comment type="catalytic activity">
    <reaction evidence="15">
        <text>2 Fe(3+)-[Dph3] + NADH = 2 Fe(2+)-[Dph3] + NAD(+) + H(+)</text>
        <dbReference type="Rhea" id="RHEA:71231"/>
        <dbReference type="Rhea" id="RHEA-COMP:18002"/>
        <dbReference type="Rhea" id="RHEA-COMP:18003"/>
        <dbReference type="ChEBI" id="CHEBI:15378"/>
        <dbReference type="ChEBI" id="CHEBI:29033"/>
        <dbReference type="ChEBI" id="CHEBI:29034"/>
        <dbReference type="ChEBI" id="CHEBI:57540"/>
        <dbReference type="ChEBI" id="CHEBI:57945"/>
        <dbReference type="ChEBI" id="CHEBI:83228"/>
    </reaction>
    <physiologicalReaction direction="left-to-right" evidence="15">
        <dbReference type="Rhea" id="RHEA:71232"/>
    </physiologicalReaction>
</comment>
<keyword evidence="12" id="KW-0496">Mitochondrion</keyword>
<dbReference type="FunFam" id="3.40.50.80:FF:000009">
    <property type="entry name" value="NADH-cytochrome b5 reductase"/>
    <property type="match status" value="1"/>
</dbReference>
<dbReference type="GO" id="GO:0090524">
    <property type="term" value="F:cytochrome-b5 reductase activity, acting on NADH"/>
    <property type="evidence" value="ECO:0007669"/>
    <property type="project" value="UniProtKB-EC"/>
</dbReference>
<dbReference type="EMBL" id="HE580267">
    <property type="protein sequence ID" value="CCD22422.1"/>
    <property type="molecule type" value="Genomic_DNA"/>
</dbReference>
<organism evidence="21 22">
    <name type="scientific">Naumovozyma dairenensis (strain ATCC 10597 / BCRC 20456 / CBS 421 / NBRC 0211 / NRRL Y-12639)</name>
    <name type="common">Saccharomyces dairenensis</name>
    <dbReference type="NCBI Taxonomy" id="1071378"/>
    <lineage>
        <taxon>Eukaryota</taxon>
        <taxon>Fungi</taxon>
        <taxon>Dikarya</taxon>
        <taxon>Ascomycota</taxon>
        <taxon>Saccharomycotina</taxon>
        <taxon>Saccharomycetes</taxon>
        <taxon>Saccharomycetales</taxon>
        <taxon>Saccharomycetaceae</taxon>
        <taxon>Naumovozyma</taxon>
    </lineage>
</organism>
<dbReference type="Pfam" id="PF00175">
    <property type="entry name" value="NAD_binding_1"/>
    <property type="match status" value="1"/>
</dbReference>
<comment type="subcellular location">
    <subcellularLocation>
        <location evidence="2">Mitochondrion outer membrane</location>
        <topology evidence="2">Single-pass membrane protein</topology>
    </subcellularLocation>
</comment>
<dbReference type="InterPro" id="IPR001709">
    <property type="entry name" value="Flavoprot_Pyr_Nucl_cyt_Rdtase"/>
</dbReference>